<feature type="non-terminal residue" evidence="2">
    <location>
        <position position="1"/>
    </location>
</feature>
<dbReference type="EMBL" id="CAUYUJ010016727">
    <property type="protein sequence ID" value="CAK0868234.1"/>
    <property type="molecule type" value="Genomic_DNA"/>
</dbReference>
<sequence>EPEPGGRPGRRRLRGDDREDEGPAARAPDGDPERRGFAEAGASRDLQMTQEAHDRMQRQVEFEERLLGKMDPNQGLGRAIQDLDGFMAEVHRDYNKCRDNHKKCIGILQKEFGYNPLFKAGKPGGPQFHGNPHVMAKDPRKNA</sequence>
<feature type="compositionally biased region" description="Basic and acidic residues" evidence="1">
    <location>
        <begin position="14"/>
        <end position="37"/>
    </location>
</feature>
<proteinExistence type="predicted"/>
<evidence type="ECO:0000313" key="3">
    <source>
        <dbReference type="Proteomes" id="UP001189429"/>
    </source>
</evidence>
<feature type="region of interest" description="Disordered" evidence="1">
    <location>
        <begin position="123"/>
        <end position="143"/>
    </location>
</feature>
<reference evidence="2" key="1">
    <citation type="submission" date="2023-10" db="EMBL/GenBank/DDBJ databases">
        <authorList>
            <person name="Chen Y."/>
            <person name="Shah S."/>
            <person name="Dougan E. K."/>
            <person name="Thang M."/>
            <person name="Chan C."/>
        </authorList>
    </citation>
    <scope>NUCLEOTIDE SEQUENCE [LARGE SCALE GENOMIC DNA]</scope>
</reference>
<accession>A0ABN9V6P0</accession>
<feature type="region of interest" description="Disordered" evidence="1">
    <location>
        <begin position="1"/>
        <end position="54"/>
    </location>
</feature>
<name>A0ABN9V6P0_9DINO</name>
<evidence type="ECO:0000256" key="1">
    <source>
        <dbReference type="SAM" id="MobiDB-lite"/>
    </source>
</evidence>
<dbReference type="Proteomes" id="UP001189429">
    <property type="component" value="Unassembled WGS sequence"/>
</dbReference>
<keyword evidence="3" id="KW-1185">Reference proteome</keyword>
<organism evidence="2 3">
    <name type="scientific">Prorocentrum cordatum</name>
    <dbReference type="NCBI Taxonomy" id="2364126"/>
    <lineage>
        <taxon>Eukaryota</taxon>
        <taxon>Sar</taxon>
        <taxon>Alveolata</taxon>
        <taxon>Dinophyceae</taxon>
        <taxon>Prorocentrales</taxon>
        <taxon>Prorocentraceae</taxon>
        <taxon>Prorocentrum</taxon>
    </lineage>
</organism>
<comment type="caution">
    <text evidence="2">The sequence shown here is derived from an EMBL/GenBank/DDBJ whole genome shotgun (WGS) entry which is preliminary data.</text>
</comment>
<protein>
    <submittedName>
        <fullName evidence="2">Uncharacterized protein</fullName>
    </submittedName>
</protein>
<evidence type="ECO:0000313" key="2">
    <source>
        <dbReference type="EMBL" id="CAK0868234.1"/>
    </source>
</evidence>
<gene>
    <name evidence="2" type="ORF">PCOR1329_LOCUS54972</name>
</gene>